<comment type="similarity">
    <text evidence="5">Belongs to the TatC family.</text>
</comment>
<dbReference type="GO" id="GO:0033281">
    <property type="term" value="C:TAT protein transport complex"/>
    <property type="evidence" value="ECO:0007669"/>
    <property type="project" value="UniProtKB-UniRule"/>
</dbReference>
<accession>A0A5N5U937</accession>
<keyword evidence="5" id="KW-0813">Transport</keyword>
<evidence type="ECO:0000313" key="7">
    <source>
        <dbReference type="EMBL" id="KAB7515143.1"/>
    </source>
</evidence>
<dbReference type="PANTHER" id="PTHR30371">
    <property type="entry name" value="SEC-INDEPENDENT PROTEIN TRANSLOCASE PROTEIN TATC"/>
    <property type="match status" value="1"/>
</dbReference>
<dbReference type="GO" id="GO:0043953">
    <property type="term" value="P:protein transport by the Tat complex"/>
    <property type="evidence" value="ECO:0007669"/>
    <property type="project" value="UniProtKB-UniRule"/>
</dbReference>
<evidence type="ECO:0000256" key="6">
    <source>
        <dbReference type="SAM" id="MobiDB-lite"/>
    </source>
</evidence>
<dbReference type="GO" id="GO:0065002">
    <property type="term" value="P:intracellular protein transmembrane transport"/>
    <property type="evidence" value="ECO:0007669"/>
    <property type="project" value="TreeGrafter"/>
</dbReference>
<dbReference type="RefSeq" id="WP_152120146.1">
    <property type="nucleotide sequence ID" value="NZ_QJOW01000003.1"/>
</dbReference>
<feature type="transmembrane region" description="Helical" evidence="5">
    <location>
        <begin position="231"/>
        <end position="252"/>
    </location>
</feature>
<dbReference type="HAMAP" id="MF_00902">
    <property type="entry name" value="TatC"/>
    <property type="match status" value="1"/>
</dbReference>
<proteinExistence type="inferred from homology"/>
<feature type="transmembrane region" description="Helical" evidence="5">
    <location>
        <begin position="169"/>
        <end position="195"/>
    </location>
</feature>
<dbReference type="EMBL" id="QJOW01000003">
    <property type="protein sequence ID" value="KAB7515143.1"/>
    <property type="molecule type" value="Genomic_DNA"/>
</dbReference>
<feature type="compositionally biased region" description="Acidic residues" evidence="6">
    <location>
        <begin position="434"/>
        <end position="443"/>
    </location>
</feature>
<feature type="transmembrane region" description="Helical" evidence="5">
    <location>
        <begin position="79"/>
        <end position="101"/>
    </location>
</feature>
<evidence type="ECO:0000256" key="2">
    <source>
        <dbReference type="ARBA" id="ARBA00022692"/>
    </source>
</evidence>
<comment type="caution">
    <text evidence="7">The sequence shown here is derived from an EMBL/GenBank/DDBJ whole genome shotgun (WGS) entry which is preliminary data.</text>
</comment>
<evidence type="ECO:0000256" key="1">
    <source>
        <dbReference type="ARBA" id="ARBA00004141"/>
    </source>
</evidence>
<feature type="transmembrane region" description="Helical" evidence="5">
    <location>
        <begin position="207"/>
        <end position="225"/>
    </location>
</feature>
<name>A0A5N5U937_9EURY</name>
<dbReference type="InterPro" id="IPR002033">
    <property type="entry name" value="TatC"/>
</dbReference>
<sequence length="747" mass="79878">MSGIVDNDVTRGLQSGRETLGSMLSAAQSHLQKVFIVFVVGLIATILFLRNYGWDRMKADLLAEAPEATIVAVTPFDVILLQVKIGLVVGLLLSIPFLIYYSRSALKGRGYWPTGVPRWKIAVVVAGGVLLLLAGAAYGYLLFFPVVFDFLAANAAAADISPTYSIVKWVQFVFLLSLSFGLAAQLPLAMSGMALSGVVPYETFRDYWKHAIVVLYAAGAIFTPPDPLTQLMWATPLVVLYAFSLGLTRFLVTAQAAGRQVGLKPTARRNWNVLAGVGFLTGAVAFLLGRAAFDGQLNGVMRTLESLPYFGPSFAERFPQTLTTDTLFGVDTLVVVAAVAALLAVVAAFAVTVVLMFRALDAVADRSPRVASTGDPAELDLSELDAAGIRAAPPEPFEALTEDEALALASGALDDGDDAKAQAILDRYDEIAEQEESDADDEIAAGTTDEPAPTEPVEDEEGGGNVVTETGAGMLSAFTADDVDEDDIGGYYHDIAFIASSLRSKAFILVGTFMIVLAAMFSWLYTGGIGWLKASFLGRLAEGFSAEQVDTVALHPVEALIFEIKLSIVVGAVATLPILLYFAWPALKERGFASGDRRVLFVWGGSVFATLSAGTVVGFLFVAPRIISWLANDALTASMVIAYRINNFGWMVFFTTVGVGLLFCIPVTMWLFHAGGLVNYQQMRDRWRVVTLAVLTIVAFASPQGVFMMFLLGIPVVGMYFLGLAVLHVVTLGGRRGGSGGRPRAAD</sequence>
<feature type="transmembrane region" description="Helical" evidence="5">
    <location>
        <begin position="717"/>
        <end position="734"/>
    </location>
</feature>
<comment type="function">
    <text evidence="5">Part of the twin-arginine translocation (Tat) system that transports large folded proteins containing a characteristic twin-arginine motif in their signal peptide across membranes.</text>
</comment>
<feature type="transmembrane region" description="Helical" evidence="5">
    <location>
        <begin position="506"/>
        <end position="525"/>
    </location>
</feature>
<organism evidence="7 8">
    <name type="scientific">Halosegnis rubeus</name>
    <dbReference type="NCBI Taxonomy" id="2212850"/>
    <lineage>
        <taxon>Archaea</taxon>
        <taxon>Methanobacteriati</taxon>
        <taxon>Methanobacteriota</taxon>
        <taxon>Stenosarchaea group</taxon>
        <taxon>Halobacteria</taxon>
        <taxon>Halobacteriales</taxon>
        <taxon>Natronomonadaceae</taxon>
        <taxon>Halosegnis</taxon>
    </lineage>
</organism>
<dbReference type="AlphaFoldDB" id="A0A5N5U937"/>
<feature type="transmembrane region" description="Helical" evidence="5">
    <location>
        <begin position="34"/>
        <end position="52"/>
    </location>
</feature>
<keyword evidence="3 5" id="KW-1133">Transmembrane helix</keyword>
<keyword evidence="5" id="KW-1003">Cell membrane</keyword>
<dbReference type="Pfam" id="PF00902">
    <property type="entry name" value="TatC"/>
    <property type="match status" value="2"/>
</dbReference>
<evidence type="ECO:0000313" key="8">
    <source>
        <dbReference type="Proteomes" id="UP000326302"/>
    </source>
</evidence>
<comment type="subcellular location">
    <subcellularLocation>
        <location evidence="5">Cell membrane</location>
        <topology evidence="5">Multi-pass membrane protein</topology>
    </subcellularLocation>
    <subcellularLocation>
        <location evidence="1">Membrane</location>
        <topology evidence="1">Multi-pass membrane protein</topology>
    </subcellularLocation>
</comment>
<evidence type="ECO:0000256" key="4">
    <source>
        <dbReference type="ARBA" id="ARBA00023136"/>
    </source>
</evidence>
<dbReference type="Proteomes" id="UP000326302">
    <property type="component" value="Unassembled WGS sequence"/>
</dbReference>
<feature type="transmembrane region" description="Helical" evidence="5">
    <location>
        <begin position="599"/>
        <end position="627"/>
    </location>
</feature>
<dbReference type="PRINTS" id="PR01840">
    <property type="entry name" value="TATCFAMILY"/>
</dbReference>
<gene>
    <name evidence="5" type="primary">tatC</name>
    <name evidence="7" type="ORF">DMP03_07780</name>
</gene>
<feature type="transmembrane region" description="Helical" evidence="5">
    <location>
        <begin position="333"/>
        <end position="357"/>
    </location>
</feature>
<dbReference type="OrthoDB" id="15305at2157"/>
<comment type="subunit">
    <text evidence="5">Forms a complex with TatA.</text>
</comment>
<feature type="transmembrane region" description="Helical" evidence="5">
    <location>
        <begin position="692"/>
        <end position="711"/>
    </location>
</feature>
<keyword evidence="4 5" id="KW-0472">Membrane</keyword>
<feature type="transmembrane region" description="Helical" evidence="5">
    <location>
        <begin position="121"/>
        <end position="141"/>
    </location>
</feature>
<dbReference type="PANTHER" id="PTHR30371:SF0">
    <property type="entry name" value="SEC-INDEPENDENT PROTEIN TRANSLOCASE PROTEIN TATC, CHLOROPLASTIC-RELATED"/>
    <property type="match status" value="1"/>
</dbReference>
<protein>
    <recommendedName>
        <fullName evidence="5">Sec-independent protein translocase protein TatC</fullName>
    </recommendedName>
</protein>
<reference evidence="7 8" key="1">
    <citation type="submission" date="2019-10" db="EMBL/GenBank/DDBJ databases">
        <title>Unraveling microbial dark matter from salterns through culturing: the case of the genus Halosegnis.</title>
        <authorList>
            <person name="Duran-Viseras A."/>
            <person name="Andrei A.-S."/>
            <person name="Vera-Gargallo B."/>
            <person name="Ghai R."/>
            <person name="Sanchez-Porro C."/>
            <person name="Ventosa A."/>
        </authorList>
    </citation>
    <scope>NUCLEOTIDE SEQUENCE [LARGE SCALE GENOMIC DNA]</scope>
    <source>
        <strain evidence="7 8">F17-44</strain>
    </source>
</reference>
<dbReference type="GO" id="GO:0009977">
    <property type="term" value="F:proton motive force dependent protein transmembrane transporter activity"/>
    <property type="evidence" value="ECO:0007669"/>
    <property type="project" value="TreeGrafter"/>
</dbReference>
<keyword evidence="2 5" id="KW-0812">Transmembrane</keyword>
<comment type="caution">
    <text evidence="5">Lacks conserved residue(s) required for the propagation of feature annotation.</text>
</comment>
<keyword evidence="5" id="KW-0653">Protein transport</keyword>
<feature type="transmembrane region" description="Helical" evidence="5">
    <location>
        <begin position="566"/>
        <end position="587"/>
    </location>
</feature>
<keyword evidence="5" id="KW-0811">Translocation</keyword>
<feature type="transmembrane region" description="Helical" evidence="5">
    <location>
        <begin position="273"/>
        <end position="293"/>
    </location>
</feature>
<evidence type="ECO:0000256" key="5">
    <source>
        <dbReference type="HAMAP-Rule" id="MF_00902"/>
    </source>
</evidence>
<feature type="transmembrane region" description="Helical" evidence="5">
    <location>
        <begin position="647"/>
        <end position="672"/>
    </location>
</feature>
<feature type="region of interest" description="Disordered" evidence="6">
    <location>
        <begin position="434"/>
        <end position="468"/>
    </location>
</feature>
<evidence type="ECO:0000256" key="3">
    <source>
        <dbReference type="ARBA" id="ARBA00022989"/>
    </source>
</evidence>